<sequence>MTKQGLGIKGFGQVDNIQYIVSRFIACLEVDSGSTTFHFGSFDPLNLIEPLLTGFGRPNRLFPVKLAVFLNNGFLPPDLILLGLIGLKPDFVGFLVKLKIAGIGGVIGQHFTFQHEIGVICHSIEKITVMRNDQKRTFVTLEKFFQPFGGCQIQMIGWLIHQNDGRFT</sequence>
<name>A0A645BZI7_9ZZZZ</name>
<organism evidence="1">
    <name type="scientific">bioreactor metagenome</name>
    <dbReference type="NCBI Taxonomy" id="1076179"/>
    <lineage>
        <taxon>unclassified sequences</taxon>
        <taxon>metagenomes</taxon>
        <taxon>ecological metagenomes</taxon>
    </lineage>
</organism>
<comment type="caution">
    <text evidence="1">The sequence shown here is derived from an EMBL/GenBank/DDBJ whole genome shotgun (WGS) entry which is preliminary data.</text>
</comment>
<gene>
    <name evidence="1" type="ORF">SDC9_117631</name>
</gene>
<reference evidence="1" key="1">
    <citation type="submission" date="2019-08" db="EMBL/GenBank/DDBJ databases">
        <authorList>
            <person name="Kucharzyk K."/>
            <person name="Murdoch R.W."/>
            <person name="Higgins S."/>
            <person name="Loffler F."/>
        </authorList>
    </citation>
    <scope>NUCLEOTIDE SEQUENCE</scope>
</reference>
<proteinExistence type="predicted"/>
<accession>A0A645BZI7</accession>
<dbReference type="AntiFam" id="ANF00142">
    <property type="entry name" value="Shadow ORF (opposite yadG)"/>
</dbReference>
<dbReference type="AlphaFoldDB" id="A0A645BZI7"/>
<dbReference type="EMBL" id="VSSQ01023613">
    <property type="protein sequence ID" value="MPM70675.1"/>
    <property type="molecule type" value="Genomic_DNA"/>
</dbReference>
<protein>
    <submittedName>
        <fullName evidence="1">Uncharacterized protein</fullName>
    </submittedName>
</protein>
<evidence type="ECO:0000313" key="1">
    <source>
        <dbReference type="EMBL" id="MPM70675.1"/>
    </source>
</evidence>